<feature type="domain" description="Aminoglycoside phosphotransferase" evidence="2">
    <location>
        <begin position="46"/>
        <end position="261"/>
    </location>
</feature>
<dbReference type="InterPro" id="IPR002575">
    <property type="entry name" value="Aminoglycoside_PTrfase"/>
</dbReference>
<comment type="similarity">
    <text evidence="1">Belongs to the pseudomonas-type ThrB family.</text>
</comment>
<comment type="caution">
    <text evidence="3">The sequence shown here is derived from an EMBL/GenBank/DDBJ whole genome shotgun (WGS) entry which is preliminary data.</text>
</comment>
<sequence>MDDFFRFENEEQRGRLLARAEKVAMSALQSYNLQWVGIRFIGLSDTITYQIRTNLEETYLLRIHSDRWSRNEIESELQFLDVLIATGITVPTGVVASNGLRVMKIDTDRGFRSPYVTIMRWMDGEHVIDKLTEVQAFQVGAMIAGLHEAAIGFDWPSAFTRPTWGIDSYRTAVAKLERYAETFMSEVSWALYQRAAEKVLSELNAMTAHDGSYGLIHADLHLGNIVFAGQCPQPIDFGRCGFGYFLYDLAAVMLSLVPKQRYKVIEGYKSVRKLESDFIRTLECFFIMIMMENYSHHASNPRETDGLKGEQIYALAYIHAFLNGSSFLLNVVQPVD</sequence>
<gene>
    <name evidence="3" type="ORF">AWU65_20675</name>
</gene>
<dbReference type="OrthoDB" id="4030632at2"/>
<name>A0A163LJ37_9BACL</name>
<dbReference type="Gene3D" id="3.90.1200.10">
    <property type="match status" value="1"/>
</dbReference>
<dbReference type="EMBL" id="LWMH01000001">
    <property type="protein sequence ID" value="KZS48172.1"/>
    <property type="molecule type" value="Genomic_DNA"/>
</dbReference>
<dbReference type="Proteomes" id="UP000076796">
    <property type="component" value="Unassembled WGS sequence"/>
</dbReference>
<reference evidence="3" key="1">
    <citation type="journal article" date="2016" name="Genome Announc.">
        <title>Draft genomes of two strains of Paenibacillus glucanolyticus with capability to degrade lignocellulose.</title>
        <authorList>
            <person name="Mathews S.L."/>
            <person name="Pawlak J."/>
            <person name="Grunden A.M."/>
        </authorList>
    </citation>
    <scope>NUCLEOTIDE SEQUENCE [LARGE SCALE GENOMIC DNA]</scope>
    <source>
        <strain evidence="3">SLM1</strain>
    </source>
</reference>
<evidence type="ECO:0000313" key="3">
    <source>
        <dbReference type="EMBL" id="KZS48172.1"/>
    </source>
</evidence>
<dbReference type="STRING" id="59843.A3958_19860"/>
<evidence type="ECO:0000313" key="4">
    <source>
        <dbReference type="Proteomes" id="UP000076796"/>
    </source>
</evidence>
<dbReference type="InterPro" id="IPR050249">
    <property type="entry name" value="Pseudomonas-type_ThrB"/>
</dbReference>
<organism evidence="3 4">
    <name type="scientific">Paenibacillus glucanolyticus</name>
    <dbReference type="NCBI Taxonomy" id="59843"/>
    <lineage>
        <taxon>Bacteria</taxon>
        <taxon>Bacillati</taxon>
        <taxon>Bacillota</taxon>
        <taxon>Bacilli</taxon>
        <taxon>Bacillales</taxon>
        <taxon>Paenibacillaceae</taxon>
        <taxon>Paenibacillus</taxon>
    </lineage>
</organism>
<dbReference type="GeneID" id="97556320"/>
<dbReference type="InterPro" id="IPR011009">
    <property type="entry name" value="Kinase-like_dom_sf"/>
</dbReference>
<dbReference type="Pfam" id="PF01636">
    <property type="entry name" value="APH"/>
    <property type="match status" value="1"/>
</dbReference>
<dbReference type="PANTHER" id="PTHR21064">
    <property type="entry name" value="AMINOGLYCOSIDE PHOSPHOTRANSFERASE DOMAIN-CONTAINING PROTEIN-RELATED"/>
    <property type="match status" value="1"/>
</dbReference>
<dbReference type="Gene3D" id="3.30.200.20">
    <property type="entry name" value="Phosphorylase Kinase, domain 1"/>
    <property type="match status" value="1"/>
</dbReference>
<dbReference type="SUPFAM" id="SSF56112">
    <property type="entry name" value="Protein kinase-like (PK-like)"/>
    <property type="match status" value="1"/>
</dbReference>
<protein>
    <submittedName>
        <fullName evidence="3">Aminoglycoside phosphotransferase</fullName>
    </submittedName>
</protein>
<proteinExistence type="inferred from homology"/>
<dbReference type="RefSeq" id="WP_063479197.1">
    <property type="nucleotide sequence ID" value="NZ_CP147845.1"/>
</dbReference>
<dbReference type="GO" id="GO:0019202">
    <property type="term" value="F:amino acid kinase activity"/>
    <property type="evidence" value="ECO:0007669"/>
    <property type="project" value="TreeGrafter"/>
</dbReference>
<accession>A0A163LJ37</accession>
<keyword evidence="3" id="KW-0808">Transferase</keyword>
<evidence type="ECO:0000259" key="2">
    <source>
        <dbReference type="Pfam" id="PF01636"/>
    </source>
</evidence>
<keyword evidence="4" id="KW-1185">Reference proteome</keyword>
<dbReference type="AlphaFoldDB" id="A0A163LJ37"/>
<evidence type="ECO:0000256" key="1">
    <source>
        <dbReference type="ARBA" id="ARBA00038240"/>
    </source>
</evidence>
<dbReference type="PANTHER" id="PTHR21064:SF6">
    <property type="entry name" value="AMINOGLYCOSIDE PHOSPHOTRANSFERASE DOMAIN-CONTAINING PROTEIN"/>
    <property type="match status" value="1"/>
</dbReference>